<dbReference type="SMART" id="SM00852">
    <property type="entry name" value="MoCF_biosynth"/>
    <property type="match status" value="1"/>
</dbReference>
<accession>A0A1I0RC72</accession>
<reference evidence="5 6" key="1">
    <citation type="submission" date="2016-10" db="EMBL/GenBank/DDBJ databases">
        <authorList>
            <person name="de Groot N.N."/>
        </authorList>
    </citation>
    <scope>NUCLEOTIDE SEQUENCE [LARGE SCALE GENOMIC DNA]</scope>
    <source>
        <strain evidence="5 6">DSM 9179</strain>
    </source>
</reference>
<dbReference type="UniPathway" id="UPA00344"/>
<sequence>MSQSKYQYRVAVITSSDKGYSKERVDTSGPAIIEIVQKNNYRVTDYVILPDEQKLLAEKMMKLADEDICDLILTTGGTGCSPRDVTPEATKEVIEKEIPGIAEAIRSYSLTITKRAMLGRGIAGIRKRTLIVNLPGSEKAVRESLTYIMDTLEHGLAVLRGENGDCGRS</sequence>
<dbReference type="InterPro" id="IPR051920">
    <property type="entry name" value="MPT_Adenylyltrnsfr/MoaC-Rel"/>
</dbReference>
<dbReference type="InterPro" id="IPR001453">
    <property type="entry name" value="MoaB/Mog_dom"/>
</dbReference>
<dbReference type="InterPro" id="IPR036425">
    <property type="entry name" value="MoaB/Mog-like_dom_sf"/>
</dbReference>
<evidence type="ECO:0000313" key="5">
    <source>
        <dbReference type="EMBL" id="SEW37838.1"/>
    </source>
</evidence>
<dbReference type="RefSeq" id="WP_092455731.1">
    <property type="nucleotide sequence ID" value="NZ_FOJI01000013.1"/>
</dbReference>
<dbReference type="Pfam" id="PF00994">
    <property type="entry name" value="MoCF_biosynth"/>
    <property type="match status" value="1"/>
</dbReference>
<evidence type="ECO:0000256" key="1">
    <source>
        <dbReference type="ARBA" id="ARBA00003487"/>
    </source>
</evidence>
<dbReference type="PANTHER" id="PTHR43764">
    <property type="entry name" value="MOLYBDENUM COFACTOR BIOSYNTHESIS"/>
    <property type="match status" value="1"/>
</dbReference>
<dbReference type="EMBL" id="FOJI01000013">
    <property type="protein sequence ID" value="SEW37838.1"/>
    <property type="molecule type" value="Genomic_DNA"/>
</dbReference>
<evidence type="ECO:0000256" key="3">
    <source>
        <dbReference type="ARBA" id="ARBA00023150"/>
    </source>
</evidence>
<dbReference type="OrthoDB" id="9784492at2"/>
<protein>
    <submittedName>
        <fullName evidence="5">Molybdenum cofactor synthesis domain-containing protein</fullName>
    </submittedName>
</protein>
<dbReference type="SUPFAM" id="SSF53218">
    <property type="entry name" value="Molybdenum cofactor biosynthesis proteins"/>
    <property type="match status" value="1"/>
</dbReference>
<dbReference type="STRING" id="99656.SAMN05421659_11381"/>
<keyword evidence="3" id="KW-0501">Molybdenum cofactor biosynthesis</keyword>
<dbReference type="CDD" id="cd00886">
    <property type="entry name" value="MogA_MoaB"/>
    <property type="match status" value="1"/>
</dbReference>
<evidence type="ECO:0000259" key="4">
    <source>
        <dbReference type="SMART" id="SM00852"/>
    </source>
</evidence>
<gene>
    <name evidence="5" type="ORF">SAMN05421659_11381</name>
</gene>
<proteinExistence type="predicted"/>
<feature type="domain" description="MoaB/Mog" evidence="4">
    <location>
        <begin position="11"/>
        <end position="155"/>
    </location>
</feature>
<dbReference type="NCBIfam" id="TIGR00177">
    <property type="entry name" value="molyb_syn"/>
    <property type="match status" value="1"/>
</dbReference>
<organism evidence="5 6">
    <name type="scientific">[Clostridium] fimetarium</name>
    <dbReference type="NCBI Taxonomy" id="99656"/>
    <lineage>
        <taxon>Bacteria</taxon>
        <taxon>Bacillati</taxon>
        <taxon>Bacillota</taxon>
        <taxon>Clostridia</taxon>
        <taxon>Lachnospirales</taxon>
        <taxon>Lachnospiraceae</taxon>
    </lineage>
</organism>
<dbReference type="Proteomes" id="UP000199701">
    <property type="component" value="Unassembled WGS sequence"/>
</dbReference>
<dbReference type="PANTHER" id="PTHR43764:SF1">
    <property type="entry name" value="MOLYBDOPTERIN MOLYBDOTRANSFERASE"/>
    <property type="match status" value="1"/>
</dbReference>
<keyword evidence="6" id="KW-1185">Reference proteome</keyword>
<dbReference type="InterPro" id="IPR008284">
    <property type="entry name" value="MoCF_biosynth_CS"/>
</dbReference>
<comment type="function">
    <text evidence="1">May be involved in the biosynthesis of molybdopterin.</text>
</comment>
<comment type="pathway">
    <text evidence="2">Cofactor biosynthesis; molybdopterin biosynthesis.</text>
</comment>
<dbReference type="PROSITE" id="PS01078">
    <property type="entry name" value="MOCF_BIOSYNTHESIS_1"/>
    <property type="match status" value="1"/>
</dbReference>
<dbReference type="Gene3D" id="3.40.980.10">
    <property type="entry name" value="MoaB/Mog-like domain"/>
    <property type="match status" value="1"/>
</dbReference>
<evidence type="ECO:0000313" key="6">
    <source>
        <dbReference type="Proteomes" id="UP000199701"/>
    </source>
</evidence>
<evidence type="ECO:0000256" key="2">
    <source>
        <dbReference type="ARBA" id="ARBA00005046"/>
    </source>
</evidence>
<dbReference type="GO" id="GO:0006777">
    <property type="term" value="P:Mo-molybdopterin cofactor biosynthetic process"/>
    <property type="evidence" value="ECO:0007669"/>
    <property type="project" value="UniProtKB-KW"/>
</dbReference>
<dbReference type="AlphaFoldDB" id="A0A1I0RC72"/>
<name>A0A1I0RC72_9FIRM</name>